<proteinExistence type="predicted"/>
<dbReference type="AlphaFoldDB" id="A0A2I0KZ64"/>
<dbReference type="EMBL" id="PGOL01000284">
    <property type="protein sequence ID" value="PKI73156.1"/>
    <property type="molecule type" value="Genomic_DNA"/>
</dbReference>
<name>A0A2I0KZ64_PUNGR</name>
<comment type="caution">
    <text evidence="2">The sequence shown here is derived from an EMBL/GenBank/DDBJ whole genome shotgun (WGS) entry which is preliminary data.</text>
</comment>
<evidence type="ECO:0000313" key="3">
    <source>
        <dbReference type="Proteomes" id="UP000233551"/>
    </source>
</evidence>
<dbReference type="Proteomes" id="UP000233551">
    <property type="component" value="Unassembled WGS sequence"/>
</dbReference>
<sequence length="119" mass="13413">MNPETQSESRFMVLVVLGWKAEVDIDARWHLGGAGKGGWCVSEPKSCLCHARCHSSRFERELSGFPPFCPFTRLGIAACYMGHTRVRRGEDASQGSRPYLRAEKRKPTKDVSRTQSTRL</sequence>
<evidence type="ECO:0000256" key="1">
    <source>
        <dbReference type="SAM" id="MobiDB-lite"/>
    </source>
</evidence>
<accession>A0A2I0KZ64</accession>
<reference evidence="2 3" key="1">
    <citation type="submission" date="2017-11" db="EMBL/GenBank/DDBJ databases">
        <title>De-novo sequencing of pomegranate (Punica granatum L.) genome.</title>
        <authorList>
            <person name="Akparov Z."/>
            <person name="Amiraslanov A."/>
            <person name="Hajiyeva S."/>
            <person name="Abbasov M."/>
            <person name="Kaur K."/>
            <person name="Hamwieh A."/>
            <person name="Solovyev V."/>
            <person name="Salamov A."/>
            <person name="Braich B."/>
            <person name="Kosarev P."/>
            <person name="Mahmoud A."/>
            <person name="Hajiyev E."/>
            <person name="Babayeva S."/>
            <person name="Izzatullayeva V."/>
            <person name="Mammadov A."/>
            <person name="Mammadov A."/>
            <person name="Sharifova S."/>
            <person name="Ojaghi J."/>
            <person name="Eynullazada K."/>
            <person name="Bayramov B."/>
            <person name="Abdulazimova A."/>
            <person name="Shahmuradov I."/>
        </authorList>
    </citation>
    <scope>NUCLEOTIDE SEQUENCE [LARGE SCALE GENOMIC DNA]</scope>
    <source>
        <strain evidence="3">cv. AG2017</strain>
        <tissue evidence="2">Leaf</tissue>
    </source>
</reference>
<evidence type="ECO:0000313" key="2">
    <source>
        <dbReference type="EMBL" id="PKI73156.1"/>
    </source>
</evidence>
<keyword evidence="3" id="KW-1185">Reference proteome</keyword>
<organism evidence="2 3">
    <name type="scientific">Punica granatum</name>
    <name type="common">Pomegranate</name>
    <dbReference type="NCBI Taxonomy" id="22663"/>
    <lineage>
        <taxon>Eukaryota</taxon>
        <taxon>Viridiplantae</taxon>
        <taxon>Streptophyta</taxon>
        <taxon>Embryophyta</taxon>
        <taxon>Tracheophyta</taxon>
        <taxon>Spermatophyta</taxon>
        <taxon>Magnoliopsida</taxon>
        <taxon>eudicotyledons</taxon>
        <taxon>Gunneridae</taxon>
        <taxon>Pentapetalae</taxon>
        <taxon>rosids</taxon>
        <taxon>malvids</taxon>
        <taxon>Myrtales</taxon>
        <taxon>Lythraceae</taxon>
        <taxon>Punica</taxon>
    </lineage>
</organism>
<gene>
    <name evidence="2" type="ORF">CRG98_006443</name>
</gene>
<protein>
    <submittedName>
        <fullName evidence="2">Uncharacterized protein</fullName>
    </submittedName>
</protein>
<feature type="region of interest" description="Disordered" evidence="1">
    <location>
        <begin position="88"/>
        <end position="119"/>
    </location>
</feature>